<organism evidence="1">
    <name type="scientific">marine sediment metagenome</name>
    <dbReference type="NCBI Taxonomy" id="412755"/>
    <lineage>
        <taxon>unclassified sequences</taxon>
        <taxon>metagenomes</taxon>
        <taxon>ecological metagenomes</taxon>
    </lineage>
</organism>
<reference evidence="1" key="1">
    <citation type="journal article" date="2015" name="Nature">
        <title>Complex archaea that bridge the gap between prokaryotes and eukaryotes.</title>
        <authorList>
            <person name="Spang A."/>
            <person name="Saw J.H."/>
            <person name="Jorgensen S.L."/>
            <person name="Zaremba-Niedzwiedzka K."/>
            <person name="Martijn J."/>
            <person name="Lind A.E."/>
            <person name="van Eijk R."/>
            <person name="Schleper C."/>
            <person name="Guy L."/>
            <person name="Ettema T.J."/>
        </authorList>
    </citation>
    <scope>NUCLEOTIDE SEQUENCE</scope>
</reference>
<protein>
    <submittedName>
        <fullName evidence="1">Uncharacterized protein</fullName>
    </submittedName>
</protein>
<evidence type="ECO:0000313" key="1">
    <source>
        <dbReference type="EMBL" id="KKK49945.1"/>
    </source>
</evidence>
<sequence length="73" mass="8626">MKKWIWIYSHDQASHFDTKKELMERIQSTVLGFEPDSDWSHDIVIEIDGKKVRTFSIKVRPPKGILEEINNGR</sequence>
<comment type="caution">
    <text evidence="1">The sequence shown here is derived from an EMBL/GenBank/DDBJ whole genome shotgun (WGS) entry which is preliminary data.</text>
</comment>
<gene>
    <name evidence="1" type="ORF">LCGC14_3129950</name>
</gene>
<dbReference type="EMBL" id="LAZR01068276">
    <property type="protein sequence ID" value="KKK49945.1"/>
    <property type="molecule type" value="Genomic_DNA"/>
</dbReference>
<name>A0A0F8WNV2_9ZZZZ</name>
<dbReference type="AlphaFoldDB" id="A0A0F8WNV2"/>
<accession>A0A0F8WNV2</accession>
<proteinExistence type="predicted"/>